<keyword evidence="3" id="KW-1185">Reference proteome</keyword>
<reference evidence="2" key="2">
    <citation type="submission" date="2022-01" db="EMBL/GenBank/DDBJ databases">
        <authorList>
            <person name="Yamashiro T."/>
            <person name="Shiraishi A."/>
            <person name="Satake H."/>
            <person name="Nakayama K."/>
        </authorList>
    </citation>
    <scope>NUCLEOTIDE SEQUENCE</scope>
</reference>
<feature type="compositionally biased region" description="Polar residues" evidence="1">
    <location>
        <begin position="105"/>
        <end position="119"/>
    </location>
</feature>
<name>A0ABQ5EZ60_9ASTR</name>
<dbReference type="EMBL" id="BQNB010016817">
    <property type="protein sequence ID" value="GJT56124.1"/>
    <property type="molecule type" value="Genomic_DNA"/>
</dbReference>
<dbReference type="Proteomes" id="UP001151760">
    <property type="component" value="Unassembled WGS sequence"/>
</dbReference>
<comment type="caution">
    <text evidence="2">The sequence shown here is derived from an EMBL/GenBank/DDBJ whole genome shotgun (WGS) entry which is preliminary data.</text>
</comment>
<feature type="compositionally biased region" description="Polar residues" evidence="1">
    <location>
        <begin position="126"/>
        <end position="140"/>
    </location>
</feature>
<organism evidence="2 3">
    <name type="scientific">Tanacetum coccineum</name>
    <dbReference type="NCBI Taxonomy" id="301880"/>
    <lineage>
        <taxon>Eukaryota</taxon>
        <taxon>Viridiplantae</taxon>
        <taxon>Streptophyta</taxon>
        <taxon>Embryophyta</taxon>
        <taxon>Tracheophyta</taxon>
        <taxon>Spermatophyta</taxon>
        <taxon>Magnoliopsida</taxon>
        <taxon>eudicotyledons</taxon>
        <taxon>Gunneridae</taxon>
        <taxon>Pentapetalae</taxon>
        <taxon>asterids</taxon>
        <taxon>campanulids</taxon>
        <taxon>Asterales</taxon>
        <taxon>Asteraceae</taxon>
        <taxon>Asteroideae</taxon>
        <taxon>Anthemideae</taxon>
        <taxon>Anthemidinae</taxon>
        <taxon>Tanacetum</taxon>
    </lineage>
</organism>
<feature type="region of interest" description="Disordered" evidence="1">
    <location>
        <begin position="86"/>
        <end position="166"/>
    </location>
</feature>
<sequence length="166" mass="18823">MWDELAKQFKKDEIEKVPRLIIIVVSSCRISKYKDVQLETNPVTFFYMNPQTQEAADAYTMEYGSHVRPRSQTSTRIDVGTTHHVASEIKLQQKQTKPTPVKTTGNKTRQPTGLMINESTSKDNGVDTELSTSTALTTKDSTNEDKSMPARGWDHEKPYFVANQKP</sequence>
<accession>A0ABQ5EZ60</accession>
<gene>
    <name evidence="2" type="ORF">Tco_0991178</name>
</gene>
<evidence type="ECO:0000256" key="1">
    <source>
        <dbReference type="SAM" id="MobiDB-lite"/>
    </source>
</evidence>
<feature type="compositionally biased region" description="Basic and acidic residues" evidence="1">
    <location>
        <begin position="141"/>
        <end position="158"/>
    </location>
</feature>
<dbReference type="InterPro" id="IPR012340">
    <property type="entry name" value="NA-bd_OB-fold"/>
</dbReference>
<feature type="compositionally biased region" description="Low complexity" evidence="1">
    <location>
        <begin position="90"/>
        <end position="104"/>
    </location>
</feature>
<dbReference type="Gene3D" id="2.40.50.140">
    <property type="entry name" value="Nucleic acid-binding proteins"/>
    <property type="match status" value="1"/>
</dbReference>
<protein>
    <submittedName>
        <fullName evidence="2">Uncharacterized protein</fullName>
    </submittedName>
</protein>
<reference evidence="2" key="1">
    <citation type="journal article" date="2022" name="Int. J. Mol. Sci.">
        <title>Draft Genome of Tanacetum Coccineum: Genomic Comparison of Closely Related Tanacetum-Family Plants.</title>
        <authorList>
            <person name="Yamashiro T."/>
            <person name="Shiraishi A."/>
            <person name="Nakayama K."/>
            <person name="Satake H."/>
        </authorList>
    </citation>
    <scope>NUCLEOTIDE SEQUENCE</scope>
</reference>
<evidence type="ECO:0000313" key="3">
    <source>
        <dbReference type="Proteomes" id="UP001151760"/>
    </source>
</evidence>
<proteinExistence type="predicted"/>
<evidence type="ECO:0000313" key="2">
    <source>
        <dbReference type="EMBL" id="GJT56124.1"/>
    </source>
</evidence>